<feature type="compositionally biased region" description="Polar residues" evidence="1">
    <location>
        <begin position="313"/>
        <end position="326"/>
    </location>
</feature>
<evidence type="ECO:0000256" key="1">
    <source>
        <dbReference type="SAM" id="MobiDB-lite"/>
    </source>
</evidence>
<keyword evidence="2" id="KW-0472">Membrane</keyword>
<gene>
    <name evidence="3" type="ORF">D9C73_026653</name>
</gene>
<dbReference type="AlphaFoldDB" id="A0A4U5VXG7"/>
<sequence>MKLCVLTHSEWGREENSTAGFLLAVTDLQLVAKQPEKPVVLRDRRKVKVNVLGVRESWPGAGLMTSEPKPRIRSLTPPSWGQPIIEARPRTTNQPQPHMTLPAPPPALSQNPLLPTAPHPHWSVPLRAPHSGRGSEATMMSLLLFCQRFFARAGCFTAFSSRYDVKLGDRFRCRSVHMDSLQLLLDRLKPSGEAESVWLKDIFSFITQHLCPVVSGSAPPAADDFMTVLSQGSTRLASSIPPQSRLQAPVTVPVAQRKVQRRPWSSAEKAAVWRQLGVHVLVQSVPGKEVCQRCLDLEPVLRGRHWKDIKNQVHNQIQSQKKQQFHAQMELQENQEQQDQVQNQKKKQQQQYQAQMDQQGKDHNQKKQLYQAQMDHQDQGHIQNQKKQLYYSVLDQQDQDHLQIHKKQLYHIDEQTTLDRDSSVLTGVGSTSWMSQSQRRTGKNDMAEKVSILCLLLNMTFDPVTAQRPLKSSRCPTCLEGYFVMKNCSVSHGKVKGVQCKLCTNCSAVDQDTLVKCSTFADSLCGNKTSPPMLMPTELPVSAREVWILLPVIVLSLFLVLLLSLLLTLLSCRHRQQNKPKGLDLL</sequence>
<feature type="transmembrane region" description="Helical" evidence="2">
    <location>
        <begin position="546"/>
        <end position="570"/>
    </location>
</feature>
<evidence type="ECO:0000313" key="4">
    <source>
        <dbReference type="Proteomes" id="UP000298787"/>
    </source>
</evidence>
<accession>A0A4U5VXG7</accession>
<keyword evidence="4" id="KW-1185">Reference proteome</keyword>
<keyword evidence="2" id="KW-0812">Transmembrane</keyword>
<protein>
    <recommendedName>
        <fullName evidence="5">TNFR-Cys domain-containing protein</fullName>
    </recommendedName>
</protein>
<dbReference type="PANTHER" id="PTHR33480">
    <property type="entry name" value="SET DOMAIN-CONTAINING PROTEIN-RELATED"/>
    <property type="match status" value="1"/>
</dbReference>
<organism evidence="3 4">
    <name type="scientific">Collichthys lucidus</name>
    <name type="common">Big head croaker</name>
    <name type="synonym">Sciaena lucida</name>
    <dbReference type="NCBI Taxonomy" id="240159"/>
    <lineage>
        <taxon>Eukaryota</taxon>
        <taxon>Metazoa</taxon>
        <taxon>Chordata</taxon>
        <taxon>Craniata</taxon>
        <taxon>Vertebrata</taxon>
        <taxon>Euteleostomi</taxon>
        <taxon>Actinopterygii</taxon>
        <taxon>Neopterygii</taxon>
        <taxon>Teleostei</taxon>
        <taxon>Neoteleostei</taxon>
        <taxon>Acanthomorphata</taxon>
        <taxon>Eupercaria</taxon>
        <taxon>Sciaenidae</taxon>
        <taxon>Collichthys</taxon>
    </lineage>
</organism>
<dbReference type="Proteomes" id="UP000298787">
    <property type="component" value="Chromosome 24"/>
</dbReference>
<dbReference type="EMBL" id="CM014101">
    <property type="protein sequence ID" value="TKS93359.1"/>
    <property type="molecule type" value="Genomic_DNA"/>
</dbReference>
<evidence type="ECO:0008006" key="5">
    <source>
        <dbReference type="Google" id="ProtNLM"/>
    </source>
</evidence>
<feature type="region of interest" description="Disordered" evidence="1">
    <location>
        <begin position="62"/>
        <end position="82"/>
    </location>
</feature>
<dbReference type="STRING" id="240159.A0A4U5VXG7"/>
<evidence type="ECO:0000313" key="3">
    <source>
        <dbReference type="EMBL" id="TKS93359.1"/>
    </source>
</evidence>
<keyword evidence="2" id="KW-1133">Transmembrane helix</keyword>
<proteinExistence type="predicted"/>
<dbReference type="PANTHER" id="PTHR33480:SF5">
    <property type="entry name" value="SI:DKEY-51D8.9"/>
    <property type="match status" value="1"/>
</dbReference>
<reference evidence="3 4" key="1">
    <citation type="submission" date="2019-01" db="EMBL/GenBank/DDBJ databases">
        <title>Genome Assembly of Collichthys lucidus.</title>
        <authorList>
            <person name="Cai M."/>
            <person name="Xiao S."/>
        </authorList>
    </citation>
    <scope>NUCLEOTIDE SEQUENCE [LARGE SCALE GENOMIC DNA]</scope>
    <source>
        <strain evidence="3">JT15FE1705JMU</strain>
        <tissue evidence="3">Muscle</tissue>
    </source>
</reference>
<feature type="compositionally biased region" description="Low complexity" evidence="1">
    <location>
        <begin position="327"/>
        <end position="358"/>
    </location>
</feature>
<feature type="region of interest" description="Disordered" evidence="1">
    <location>
        <begin position="313"/>
        <end position="382"/>
    </location>
</feature>
<name>A0A4U5VXG7_COLLU</name>
<evidence type="ECO:0000256" key="2">
    <source>
        <dbReference type="SAM" id="Phobius"/>
    </source>
</evidence>